<evidence type="ECO:0000256" key="8">
    <source>
        <dbReference type="SAM" id="Phobius"/>
    </source>
</evidence>
<dbReference type="InterPro" id="IPR022343">
    <property type="entry name" value="GCR1-cAMP_receptor"/>
</dbReference>
<dbReference type="PRINTS" id="PR02001">
    <property type="entry name" value="GCR1CAMPR"/>
</dbReference>
<gene>
    <name evidence="9" type="ORF">SteCoe_38788</name>
</gene>
<dbReference type="InterPro" id="IPR022340">
    <property type="entry name" value="GPCR_GCR1_put"/>
</dbReference>
<keyword evidence="2 8" id="KW-0812">Transmembrane</keyword>
<accession>A0A1R2ALA4</accession>
<evidence type="ECO:0000256" key="6">
    <source>
        <dbReference type="ARBA" id="ARBA00023170"/>
    </source>
</evidence>
<evidence type="ECO:0008006" key="11">
    <source>
        <dbReference type="Google" id="ProtNLM"/>
    </source>
</evidence>
<evidence type="ECO:0000313" key="9">
    <source>
        <dbReference type="EMBL" id="OMJ65215.1"/>
    </source>
</evidence>
<evidence type="ECO:0000256" key="7">
    <source>
        <dbReference type="ARBA" id="ARBA00023224"/>
    </source>
</evidence>
<feature type="transmembrane region" description="Helical" evidence="8">
    <location>
        <begin position="87"/>
        <end position="104"/>
    </location>
</feature>
<organism evidence="9 10">
    <name type="scientific">Stentor coeruleus</name>
    <dbReference type="NCBI Taxonomy" id="5963"/>
    <lineage>
        <taxon>Eukaryota</taxon>
        <taxon>Sar</taxon>
        <taxon>Alveolata</taxon>
        <taxon>Ciliophora</taxon>
        <taxon>Postciliodesmatophora</taxon>
        <taxon>Heterotrichea</taxon>
        <taxon>Heterotrichida</taxon>
        <taxon>Stentoridae</taxon>
        <taxon>Stentor</taxon>
    </lineage>
</organism>
<evidence type="ECO:0000256" key="2">
    <source>
        <dbReference type="ARBA" id="ARBA00022692"/>
    </source>
</evidence>
<dbReference type="Proteomes" id="UP000187209">
    <property type="component" value="Unassembled WGS sequence"/>
</dbReference>
<dbReference type="Gene3D" id="1.20.1070.10">
    <property type="entry name" value="Rhodopsin 7-helix transmembrane proteins"/>
    <property type="match status" value="1"/>
</dbReference>
<dbReference type="AlphaFoldDB" id="A0A1R2ALA4"/>
<protein>
    <recommendedName>
        <fullName evidence="11">G-protein coupled receptors family 2 profile 2 domain-containing protein</fullName>
    </recommendedName>
</protein>
<feature type="transmembrane region" description="Helical" evidence="8">
    <location>
        <begin position="116"/>
        <end position="135"/>
    </location>
</feature>
<keyword evidence="10" id="KW-1185">Reference proteome</keyword>
<feature type="transmembrane region" description="Helical" evidence="8">
    <location>
        <begin position="55"/>
        <end position="81"/>
    </location>
</feature>
<keyword evidence="4" id="KW-0297">G-protein coupled receptor</keyword>
<feature type="transmembrane region" description="Helical" evidence="8">
    <location>
        <begin position="200"/>
        <end position="222"/>
    </location>
</feature>
<name>A0A1R2ALA4_9CILI</name>
<evidence type="ECO:0000256" key="5">
    <source>
        <dbReference type="ARBA" id="ARBA00023136"/>
    </source>
</evidence>
<dbReference type="OrthoDB" id="100006at2759"/>
<keyword evidence="6" id="KW-0675">Receptor</keyword>
<dbReference type="PANTHER" id="PTHR23112">
    <property type="entry name" value="G PROTEIN-COUPLED RECEPTOR 157-RELATED"/>
    <property type="match status" value="1"/>
</dbReference>
<dbReference type="PRINTS" id="PR02000">
    <property type="entry name" value="GCR1PLANT"/>
</dbReference>
<comment type="subcellular location">
    <subcellularLocation>
        <location evidence="1">Membrane</location>
        <topology evidence="1">Multi-pass membrane protein</topology>
    </subcellularLocation>
</comment>
<evidence type="ECO:0000256" key="4">
    <source>
        <dbReference type="ARBA" id="ARBA00023040"/>
    </source>
</evidence>
<reference evidence="9 10" key="1">
    <citation type="submission" date="2016-11" db="EMBL/GenBank/DDBJ databases">
        <title>The macronuclear genome of Stentor coeruleus: a giant cell with tiny introns.</title>
        <authorList>
            <person name="Slabodnick M."/>
            <person name="Ruby J.G."/>
            <person name="Reiff S.B."/>
            <person name="Swart E.C."/>
            <person name="Gosai S."/>
            <person name="Prabakaran S."/>
            <person name="Witkowska E."/>
            <person name="Larue G.E."/>
            <person name="Fisher S."/>
            <person name="Freeman R.M."/>
            <person name="Gunawardena J."/>
            <person name="Chu W."/>
            <person name="Stover N.A."/>
            <person name="Gregory B.D."/>
            <person name="Nowacki M."/>
            <person name="Derisi J."/>
            <person name="Roy S.W."/>
            <person name="Marshall W.F."/>
            <person name="Sood P."/>
        </authorList>
    </citation>
    <scope>NUCLEOTIDE SEQUENCE [LARGE SCALE GENOMIC DNA]</scope>
    <source>
        <strain evidence="9">WM001</strain>
    </source>
</reference>
<keyword evidence="5 8" id="KW-0472">Membrane</keyword>
<evidence type="ECO:0000313" key="10">
    <source>
        <dbReference type="Proteomes" id="UP000187209"/>
    </source>
</evidence>
<dbReference type="EMBL" id="MPUH01002333">
    <property type="protein sequence ID" value="OMJ65215.1"/>
    <property type="molecule type" value="Genomic_DNA"/>
</dbReference>
<dbReference type="GO" id="GO:0007189">
    <property type="term" value="P:adenylate cyclase-activating G protein-coupled receptor signaling pathway"/>
    <property type="evidence" value="ECO:0007669"/>
    <property type="project" value="TreeGrafter"/>
</dbReference>
<feature type="transmembrane region" description="Helical" evidence="8">
    <location>
        <begin position="228"/>
        <end position="253"/>
    </location>
</feature>
<keyword evidence="7" id="KW-0807">Transducer</keyword>
<proteinExistence type="predicted"/>
<dbReference type="GO" id="GO:0005886">
    <property type="term" value="C:plasma membrane"/>
    <property type="evidence" value="ECO:0007669"/>
    <property type="project" value="TreeGrafter"/>
</dbReference>
<evidence type="ECO:0000256" key="3">
    <source>
        <dbReference type="ARBA" id="ARBA00022989"/>
    </source>
</evidence>
<keyword evidence="3 8" id="KW-1133">Transmembrane helix</keyword>
<dbReference type="PANTHER" id="PTHR23112:SF0">
    <property type="entry name" value="TRANSMEMBRANE PROTEIN 116"/>
    <property type="match status" value="1"/>
</dbReference>
<evidence type="ECO:0000256" key="1">
    <source>
        <dbReference type="ARBA" id="ARBA00004141"/>
    </source>
</evidence>
<feature type="transmembrane region" description="Helical" evidence="8">
    <location>
        <begin position="12"/>
        <end position="34"/>
    </location>
</feature>
<dbReference type="GO" id="GO:0004930">
    <property type="term" value="F:G protein-coupled receptor activity"/>
    <property type="evidence" value="ECO:0007669"/>
    <property type="project" value="UniProtKB-KW"/>
</dbReference>
<feature type="transmembrane region" description="Helical" evidence="8">
    <location>
        <begin position="155"/>
        <end position="179"/>
    </location>
</feature>
<comment type="caution">
    <text evidence="9">The sequence shown here is derived from an EMBL/GenBank/DDBJ whole genome shotgun (WGS) entry which is preliminary data.</text>
</comment>
<sequence>MSCSNQNILIGSYFLLASTLISLLCGILVMILCIKKTFIEDFTLKIIVYMTFNDIIRSLAMILVSFFNKVVIICQISAYIIETTFVSNIYWAISISTTLYRVIIVKDCDYKAFHKIWVFIAFVVVPVLQAIPFVTESYGINDNECAFGTGKIDNIWRLCLVYIPAWLSLLIMTLVYFKIKKIIGKITDSPAYDIIFIRGYIYSLIIGIIIIPFTILRILQAFMQNNCFLIDFSIVAECWLALHGVFNGIALCMNKKIRKGLFSKTVTTEDFLTSFEDISHDH</sequence>